<dbReference type="EMBL" id="PCVN01000114">
    <property type="protein sequence ID" value="PIQ74039.1"/>
    <property type="molecule type" value="Genomic_DNA"/>
</dbReference>
<name>A0A2H0KPH6_9BACT</name>
<dbReference type="Proteomes" id="UP000231550">
    <property type="component" value="Unassembled WGS sequence"/>
</dbReference>
<dbReference type="EC" id="2.4.1.21" evidence="7"/>
<dbReference type="PANTHER" id="PTHR45825:SF11">
    <property type="entry name" value="ALPHA AMYLASE DOMAIN-CONTAINING PROTEIN"/>
    <property type="match status" value="1"/>
</dbReference>
<feature type="domain" description="Glycosyl transferase family 1" evidence="8">
    <location>
        <begin position="312"/>
        <end position="472"/>
    </location>
</feature>
<dbReference type="GO" id="GO:0004373">
    <property type="term" value="F:alpha-1,4-glucan glucosyltransferase (UDP-glucose donor) activity"/>
    <property type="evidence" value="ECO:0007669"/>
    <property type="project" value="InterPro"/>
</dbReference>
<evidence type="ECO:0000259" key="8">
    <source>
        <dbReference type="Pfam" id="PF00534"/>
    </source>
</evidence>
<feature type="domain" description="Starch synthase catalytic" evidence="9">
    <location>
        <begin position="21"/>
        <end position="263"/>
    </location>
</feature>
<gene>
    <name evidence="7" type="primary">glgA</name>
    <name evidence="10" type="ORF">COV85_04265</name>
</gene>
<evidence type="ECO:0000256" key="6">
    <source>
        <dbReference type="ARBA" id="ARBA00023056"/>
    </source>
</evidence>
<sequence>MDKISLFKKTKIFSFLKSYPKILFVASEAAPFVKVGGLGEVMYSLPKSLRELGYDARVFIPKYATLDAEKFALKPECSGISSQSGDEDPYGLLVSNVLRHEDERGRTTAYFLENMEYYEKRANVYGYNDDTVRWVLLSKGVLEFIKKSSWKPDIIVACDWQAGFVPNLLRTDYKDDPVLNKIKVLFSIHNLRFQGMFDHHFVPEMDFDAGQAAIPDYFDERILKLNGMRRGIMYADIINTVSPTYSKEILTPEFGEALSDLLNERRAVLYGILNGIDTELWDPETDGEIAVNYSSKKIEKRAENKLALQKSFGLGEGKERFVIGIISRMDEQKGFNLLMEIMNPLLQNIDFQLAIVGGGDNAYRGFFQDLQKKYPDRVAGHYFFDGKLARLILAGADAILIPSRFEPSGLVQMEAMRYGAIPIVRKTGGLADSVDDYLPGQDAGTGFIFEKYDKYALLIAIIRASETYGNKKEWQKLVKRAMAKDFSWEKSAEEYLELFRSALKSGRKEE</sequence>
<evidence type="ECO:0000313" key="11">
    <source>
        <dbReference type="Proteomes" id="UP000231550"/>
    </source>
</evidence>
<evidence type="ECO:0000256" key="2">
    <source>
        <dbReference type="ARBA" id="ARBA00002764"/>
    </source>
</evidence>
<comment type="similarity">
    <text evidence="3 7">Belongs to the glycosyltransferase 1 family. Bacterial/plant glycogen synthase subfamily.</text>
</comment>
<comment type="catalytic activity">
    <reaction evidence="1 7">
        <text>[(1-&gt;4)-alpha-D-glucosyl](n) + ADP-alpha-D-glucose = [(1-&gt;4)-alpha-D-glucosyl](n+1) + ADP + H(+)</text>
        <dbReference type="Rhea" id="RHEA:18189"/>
        <dbReference type="Rhea" id="RHEA-COMP:9584"/>
        <dbReference type="Rhea" id="RHEA-COMP:9587"/>
        <dbReference type="ChEBI" id="CHEBI:15378"/>
        <dbReference type="ChEBI" id="CHEBI:15444"/>
        <dbReference type="ChEBI" id="CHEBI:57498"/>
        <dbReference type="ChEBI" id="CHEBI:456216"/>
        <dbReference type="EC" id="2.4.1.21"/>
    </reaction>
</comment>
<dbReference type="InterPro" id="IPR001296">
    <property type="entry name" value="Glyco_trans_1"/>
</dbReference>
<protein>
    <recommendedName>
        <fullName evidence="7">Glycogen synthase</fullName>
        <ecNumber evidence="7">2.4.1.21</ecNumber>
    </recommendedName>
    <alternativeName>
        <fullName evidence="7">Starch [bacterial glycogen] synthase</fullName>
    </alternativeName>
</protein>
<dbReference type="AlphaFoldDB" id="A0A2H0KPH6"/>
<keyword evidence="6 7" id="KW-0320">Glycogen biosynthesis</keyword>
<dbReference type="SUPFAM" id="SSF53756">
    <property type="entry name" value="UDP-Glycosyltransferase/glycogen phosphorylase"/>
    <property type="match status" value="1"/>
</dbReference>
<keyword evidence="4 7" id="KW-0328">Glycosyltransferase</keyword>
<reference evidence="10 11" key="1">
    <citation type="submission" date="2017-09" db="EMBL/GenBank/DDBJ databases">
        <title>Depth-based differentiation of microbial function through sediment-hosted aquifers and enrichment of novel symbionts in the deep terrestrial subsurface.</title>
        <authorList>
            <person name="Probst A.J."/>
            <person name="Ladd B."/>
            <person name="Jarett J.K."/>
            <person name="Geller-Mcgrath D.E."/>
            <person name="Sieber C.M."/>
            <person name="Emerson J.B."/>
            <person name="Anantharaman K."/>
            <person name="Thomas B.C."/>
            <person name="Malmstrom R."/>
            <person name="Stieglmeier M."/>
            <person name="Klingl A."/>
            <person name="Woyke T."/>
            <person name="Ryan C.M."/>
            <person name="Banfield J.F."/>
        </authorList>
    </citation>
    <scope>NUCLEOTIDE SEQUENCE [LARGE SCALE GENOMIC DNA]</scope>
    <source>
        <strain evidence="10">CG11_big_fil_rev_8_21_14_0_20_44_10</strain>
    </source>
</reference>
<evidence type="ECO:0000313" key="10">
    <source>
        <dbReference type="EMBL" id="PIQ74039.1"/>
    </source>
</evidence>
<dbReference type="Gene3D" id="3.40.50.2000">
    <property type="entry name" value="Glycogen Phosphorylase B"/>
    <property type="match status" value="2"/>
</dbReference>
<dbReference type="InterPro" id="IPR013534">
    <property type="entry name" value="Starch_synth_cat_dom"/>
</dbReference>
<evidence type="ECO:0000259" key="9">
    <source>
        <dbReference type="Pfam" id="PF08323"/>
    </source>
</evidence>
<dbReference type="InterPro" id="IPR011835">
    <property type="entry name" value="GS/SS"/>
</dbReference>
<dbReference type="UniPathway" id="UPA00164"/>
<dbReference type="PANTHER" id="PTHR45825">
    <property type="entry name" value="GRANULE-BOUND STARCH SYNTHASE 1, CHLOROPLASTIC/AMYLOPLASTIC"/>
    <property type="match status" value="1"/>
</dbReference>
<evidence type="ECO:0000256" key="4">
    <source>
        <dbReference type="ARBA" id="ARBA00022676"/>
    </source>
</evidence>
<dbReference type="NCBIfam" id="TIGR02095">
    <property type="entry name" value="glgA"/>
    <property type="match status" value="1"/>
</dbReference>
<evidence type="ECO:0000256" key="3">
    <source>
        <dbReference type="ARBA" id="ARBA00010281"/>
    </source>
</evidence>
<evidence type="ECO:0000256" key="1">
    <source>
        <dbReference type="ARBA" id="ARBA00001478"/>
    </source>
</evidence>
<keyword evidence="5 7" id="KW-0808">Transferase</keyword>
<comment type="function">
    <text evidence="2 7">Synthesizes alpha-1,4-glucan chains using ADP-glucose.</text>
</comment>
<evidence type="ECO:0000256" key="5">
    <source>
        <dbReference type="ARBA" id="ARBA00022679"/>
    </source>
</evidence>
<evidence type="ECO:0000256" key="7">
    <source>
        <dbReference type="HAMAP-Rule" id="MF_00484"/>
    </source>
</evidence>
<dbReference type="CDD" id="cd03791">
    <property type="entry name" value="GT5_Glycogen_synthase_DULL1-like"/>
    <property type="match status" value="1"/>
</dbReference>
<comment type="pathway">
    <text evidence="7">Glycan biosynthesis; glycogen biosynthesis.</text>
</comment>
<proteinExistence type="inferred from homology"/>
<dbReference type="GO" id="GO:0005978">
    <property type="term" value="P:glycogen biosynthetic process"/>
    <property type="evidence" value="ECO:0007669"/>
    <property type="project" value="UniProtKB-UniRule"/>
</dbReference>
<dbReference type="Pfam" id="PF08323">
    <property type="entry name" value="Glyco_transf_5"/>
    <property type="match status" value="1"/>
</dbReference>
<dbReference type="Pfam" id="PF00534">
    <property type="entry name" value="Glycos_transf_1"/>
    <property type="match status" value="1"/>
</dbReference>
<organism evidence="10 11">
    <name type="scientific">Candidatus Portnoybacteria bacterium CG11_big_fil_rev_8_21_14_0_20_44_10</name>
    <dbReference type="NCBI Taxonomy" id="1974818"/>
    <lineage>
        <taxon>Bacteria</taxon>
        <taxon>Candidatus Portnoyibacteriota</taxon>
    </lineage>
</organism>
<dbReference type="HAMAP" id="MF_00484">
    <property type="entry name" value="Glycogen_synth"/>
    <property type="match status" value="1"/>
</dbReference>
<comment type="caution">
    <text evidence="10">The sequence shown here is derived from an EMBL/GenBank/DDBJ whole genome shotgun (WGS) entry which is preliminary data.</text>
</comment>
<dbReference type="GO" id="GO:0009011">
    <property type="term" value="F:alpha-1,4-glucan glucosyltransferase (ADP-glucose donor) activity"/>
    <property type="evidence" value="ECO:0007669"/>
    <property type="project" value="UniProtKB-UniRule"/>
</dbReference>
<feature type="binding site" evidence="7">
    <location>
        <position position="34"/>
    </location>
    <ligand>
        <name>ADP-alpha-D-glucose</name>
        <dbReference type="ChEBI" id="CHEBI:57498"/>
    </ligand>
</feature>
<accession>A0A2H0KPH6</accession>